<evidence type="ECO:0000256" key="2">
    <source>
        <dbReference type="SAM" id="SignalP"/>
    </source>
</evidence>
<feature type="region of interest" description="Disordered" evidence="1">
    <location>
        <begin position="24"/>
        <end position="64"/>
    </location>
</feature>
<feature type="chain" id="PRO_5031014590" evidence="2">
    <location>
        <begin position="20"/>
        <end position="64"/>
    </location>
</feature>
<proteinExistence type="predicted"/>
<evidence type="ECO:0000313" key="3">
    <source>
        <dbReference type="EMBL" id="QIA64965.1"/>
    </source>
</evidence>
<accession>A0A7Z2T640</accession>
<reference evidence="3 4" key="1">
    <citation type="submission" date="2020-01" db="EMBL/GenBank/DDBJ databases">
        <title>Whole genome and functional gene identification of agarase of Vibrio HN897.</title>
        <authorList>
            <person name="Liu Y."/>
            <person name="Zhao Z."/>
        </authorList>
    </citation>
    <scope>NUCLEOTIDE SEQUENCE [LARGE SCALE GENOMIC DNA]</scope>
    <source>
        <strain evidence="3 4">HN897</strain>
    </source>
</reference>
<evidence type="ECO:0000313" key="4">
    <source>
        <dbReference type="Proteomes" id="UP000464262"/>
    </source>
</evidence>
<protein>
    <submittedName>
        <fullName evidence="3">Uncharacterized protein</fullName>
    </submittedName>
</protein>
<gene>
    <name evidence="3" type="ORF">GT360_15480</name>
</gene>
<sequence>MKKFAATILLCTLSGSVFAGITHRADDRQEDRNDRQDTRVECRVDEGAGKDKRDCKQEGRSLRN</sequence>
<dbReference type="AlphaFoldDB" id="A0A7Z2T640"/>
<name>A0A7Z2T640_9VIBR</name>
<keyword evidence="2" id="KW-0732">Signal</keyword>
<evidence type="ECO:0000256" key="1">
    <source>
        <dbReference type="SAM" id="MobiDB-lite"/>
    </source>
</evidence>
<feature type="signal peptide" evidence="2">
    <location>
        <begin position="1"/>
        <end position="19"/>
    </location>
</feature>
<dbReference type="KEGG" id="vas:GT360_15480"/>
<dbReference type="RefSeq" id="WP_164649865.1">
    <property type="nucleotide sequence ID" value="NZ_CP047476.1"/>
</dbReference>
<dbReference type="Proteomes" id="UP000464262">
    <property type="component" value="Chromosome 2"/>
</dbReference>
<keyword evidence="4" id="KW-1185">Reference proteome</keyword>
<dbReference type="EMBL" id="CP047476">
    <property type="protein sequence ID" value="QIA64965.1"/>
    <property type="molecule type" value="Genomic_DNA"/>
</dbReference>
<organism evidence="3 4">
    <name type="scientific">Vibrio astriarenae</name>
    <dbReference type="NCBI Taxonomy" id="1481923"/>
    <lineage>
        <taxon>Bacteria</taxon>
        <taxon>Pseudomonadati</taxon>
        <taxon>Pseudomonadota</taxon>
        <taxon>Gammaproteobacteria</taxon>
        <taxon>Vibrionales</taxon>
        <taxon>Vibrionaceae</taxon>
        <taxon>Vibrio</taxon>
    </lineage>
</organism>